<dbReference type="Pfam" id="PF12728">
    <property type="entry name" value="HTH_17"/>
    <property type="match status" value="1"/>
</dbReference>
<evidence type="ECO:0000313" key="3">
    <source>
        <dbReference type="Proteomes" id="UP001494902"/>
    </source>
</evidence>
<dbReference type="InterPro" id="IPR010093">
    <property type="entry name" value="SinI_DNA-bd"/>
</dbReference>
<feature type="domain" description="Helix-turn-helix" evidence="1">
    <location>
        <begin position="6"/>
        <end position="53"/>
    </location>
</feature>
<evidence type="ECO:0000259" key="1">
    <source>
        <dbReference type="Pfam" id="PF12728"/>
    </source>
</evidence>
<protein>
    <submittedName>
        <fullName evidence="2">Helix-turn-helix domain-containing protein</fullName>
    </submittedName>
</protein>
<dbReference type="Proteomes" id="UP001494902">
    <property type="component" value="Unassembled WGS sequence"/>
</dbReference>
<accession>A0ABV1KDU5</accession>
<dbReference type="InterPro" id="IPR041657">
    <property type="entry name" value="HTH_17"/>
</dbReference>
<dbReference type="NCBIfam" id="TIGR01764">
    <property type="entry name" value="excise"/>
    <property type="match status" value="1"/>
</dbReference>
<evidence type="ECO:0000313" key="2">
    <source>
        <dbReference type="EMBL" id="MEQ3552489.1"/>
    </source>
</evidence>
<dbReference type="InterPro" id="IPR009061">
    <property type="entry name" value="DNA-bd_dom_put_sf"/>
</dbReference>
<sequence length="246" mass="25546">MSSEGWFTTGEACAVLGISRTTLLAAETAGVLAAVRTPGGHRRYPAAELQRYLGVPVPPRPRPVEDRPRAVVIDAGVARTVSDAVRPLARALDAECAGLYLTGPDGWSFAGAAGIPRWLAARLTDEPPPEQVVASLEATSAQLFEPAAVGFPDGRSAGHGIVAGVGAGDRRYGTLFLVTRPGNLPLPAELRMVEAAAELLGLLVAQLAEVSALRGRLRRIATLCDNGGALGDGRAPEDRRHPGSPG</sequence>
<proteinExistence type="predicted"/>
<dbReference type="RefSeq" id="WP_349299549.1">
    <property type="nucleotide sequence ID" value="NZ_JBEDNQ010000007.1"/>
</dbReference>
<dbReference type="Gene3D" id="1.10.1660.10">
    <property type="match status" value="1"/>
</dbReference>
<keyword evidence="3" id="KW-1185">Reference proteome</keyword>
<gene>
    <name evidence="2" type="ORF">WIS52_18600</name>
</gene>
<reference evidence="2 3" key="1">
    <citation type="submission" date="2024-03" db="EMBL/GenBank/DDBJ databases">
        <title>Draft genome sequence of Pseudonocardia nematodicida JCM 31783.</title>
        <authorList>
            <person name="Butdee W."/>
            <person name="Duangmal K."/>
        </authorList>
    </citation>
    <scope>NUCLEOTIDE SEQUENCE [LARGE SCALE GENOMIC DNA]</scope>
    <source>
        <strain evidence="2 3">JCM 31783</strain>
    </source>
</reference>
<dbReference type="SUPFAM" id="SSF46955">
    <property type="entry name" value="Putative DNA-binding domain"/>
    <property type="match status" value="1"/>
</dbReference>
<name>A0ABV1KDU5_9PSEU</name>
<dbReference type="CDD" id="cd04762">
    <property type="entry name" value="HTH_MerR-trunc"/>
    <property type="match status" value="1"/>
</dbReference>
<dbReference type="EMBL" id="JBEDNQ010000007">
    <property type="protein sequence ID" value="MEQ3552489.1"/>
    <property type="molecule type" value="Genomic_DNA"/>
</dbReference>
<organism evidence="2 3">
    <name type="scientific">Pseudonocardia nematodicida</name>
    <dbReference type="NCBI Taxonomy" id="1206997"/>
    <lineage>
        <taxon>Bacteria</taxon>
        <taxon>Bacillati</taxon>
        <taxon>Actinomycetota</taxon>
        <taxon>Actinomycetes</taxon>
        <taxon>Pseudonocardiales</taxon>
        <taxon>Pseudonocardiaceae</taxon>
        <taxon>Pseudonocardia</taxon>
    </lineage>
</organism>
<comment type="caution">
    <text evidence="2">The sequence shown here is derived from an EMBL/GenBank/DDBJ whole genome shotgun (WGS) entry which is preliminary data.</text>
</comment>
<dbReference type="SUPFAM" id="SSF55781">
    <property type="entry name" value="GAF domain-like"/>
    <property type="match status" value="1"/>
</dbReference>